<dbReference type="AlphaFoldDB" id="A0A0W1AJP3"/>
<dbReference type="EMBL" id="LNZC01000004">
    <property type="protein sequence ID" value="KTD81508.1"/>
    <property type="molecule type" value="Genomic_DNA"/>
</dbReference>
<evidence type="ECO:0000313" key="2">
    <source>
        <dbReference type="EMBL" id="KTD81508.1"/>
    </source>
</evidence>
<comment type="caution">
    <text evidence="2">The sequence shown here is derived from an EMBL/GenBank/DDBJ whole genome shotgun (WGS) entry which is preliminary data.</text>
</comment>
<reference evidence="2 3" key="1">
    <citation type="submission" date="2015-11" db="EMBL/GenBank/DDBJ databases">
        <title>Genomic analysis of 38 Legionella species identifies large and diverse effector repertoires.</title>
        <authorList>
            <person name="Burstein D."/>
            <person name="Amaro F."/>
            <person name="Zusman T."/>
            <person name="Lifshitz Z."/>
            <person name="Cohen O."/>
            <person name="Gilbert J.A."/>
            <person name="Pupko T."/>
            <person name="Shuman H.A."/>
            <person name="Segal G."/>
        </authorList>
    </citation>
    <scope>NUCLEOTIDE SEQUENCE [LARGE SCALE GENOMIC DNA]</scope>
    <source>
        <strain evidence="2 3">ATCC 49508</strain>
    </source>
</reference>
<dbReference type="RefSeq" id="WP_058492378.1">
    <property type="nucleotide sequence ID" value="NZ_CBCRUR010000006.1"/>
</dbReference>
<proteinExistence type="predicted"/>
<sequence length="77" mass="9060">MFRKFSKDYHLTAQDFHDAIQNFEAQKELVSRQRTEGTLSKHQAQEELQRLSSLISSYRQNMESALEAEQGTHYSPR</sequence>
<feature type="coiled-coil region" evidence="1">
    <location>
        <begin position="41"/>
        <end position="68"/>
    </location>
</feature>
<organism evidence="2 3">
    <name type="scientific">Legionella worsleiensis</name>
    <dbReference type="NCBI Taxonomy" id="45076"/>
    <lineage>
        <taxon>Bacteria</taxon>
        <taxon>Pseudomonadati</taxon>
        <taxon>Pseudomonadota</taxon>
        <taxon>Gammaproteobacteria</taxon>
        <taxon>Legionellales</taxon>
        <taxon>Legionellaceae</taxon>
        <taxon>Legionella</taxon>
    </lineage>
</organism>
<keyword evidence="1" id="KW-0175">Coiled coil</keyword>
<dbReference type="Proteomes" id="UP000054662">
    <property type="component" value="Unassembled WGS sequence"/>
</dbReference>
<name>A0A0W1AJP3_9GAMM</name>
<dbReference type="OrthoDB" id="5653179at2"/>
<protein>
    <submittedName>
        <fullName evidence="2">Uncharacterized protein</fullName>
    </submittedName>
</protein>
<evidence type="ECO:0000256" key="1">
    <source>
        <dbReference type="SAM" id="Coils"/>
    </source>
</evidence>
<keyword evidence="3" id="KW-1185">Reference proteome</keyword>
<gene>
    <name evidence="2" type="ORF">Lwor_0546</name>
</gene>
<accession>A0A0W1AJP3</accession>
<dbReference type="PATRIC" id="fig|45076.6.peg.603"/>
<evidence type="ECO:0000313" key="3">
    <source>
        <dbReference type="Proteomes" id="UP000054662"/>
    </source>
</evidence>